<sequence length="139" mass="14893">MEATASKLQGSVIAGEESKLEHLVEEIEVPFVYILLVSANDMEVVTVYEGYSNGTAATVSSVLVTNLKTGFHLEEKVEVGTTESTMGLPKALTGETNNGGALDLTASLGMKYDHKNANPVWDREVLLTDHSSALLCHVI</sequence>
<evidence type="ECO:0000313" key="2">
    <source>
        <dbReference type="Proteomes" id="UP001062846"/>
    </source>
</evidence>
<comment type="caution">
    <text evidence="1">The sequence shown here is derived from an EMBL/GenBank/DDBJ whole genome shotgun (WGS) entry which is preliminary data.</text>
</comment>
<gene>
    <name evidence="1" type="ORF">RHMOL_Rhmol07G0306100</name>
</gene>
<keyword evidence="2" id="KW-1185">Reference proteome</keyword>
<accession>A0ACC0N785</accession>
<evidence type="ECO:0000313" key="1">
    <source>
        <dbReference type="EMBL" id="KAI8548851.1"/>
    </source>
</evidence>
<dbReference type="Proteomes" id="UP001062846">
    <property type="component" value="Chromosome 7"/>
</dbReference>
<dbReference type="EMBL" id="CM046394">
    <property type="protein sequence ID" value="KAI8548851.1"/>
    <property type="molecule type" value="Genomic_DNA"/>
</dbReference>
<reference evidence="1" key="1">
    <citation type="submission" date="2022-02" db="EMBL/GenBank/DDBJ databases">
        <title>Plant Genome Project.</title>
        <authorList>
            <person name="Zhang R.-G."/>
        </authorList>
    </citation>
    <scope>NUCLEOTIDE SEQUENCE</scope>
    <source>
        <strain evidence="1">AT1</strain>
    </source>
</reference>
<name>A0ACC0N785_RHOML</name>
<organism evidence="1 2">
    <name type="scientific">Rhododendron molle</name>
    <name type="common">Chinese azalea</name>
    <name type="synonym">Azalea mollis</name>
    <dbReference type="NCBI Taxonomy" id="49168"/>
    <lineage>
        <taxon>Eukaryota</taxon>
        <taxon>Viridiplantae</taxon>
        <taxon>Streptophyta</taxon>
        <taxon>Embryophyta</taxon>
        <taxon>Tracheophyta</taxon>
        <taxon>Spermatophyta</taxon>
        <taxon>Magnoliopsida</taxon>
        <taxon>eudicotyledons</taxon>
        <taxon>Gunneridae</taxon>
        <taxon>Pentapetalae</taxon>
        <taxon>asterids</taxon>
        <taxon>Ericales</taxon>
        <taxon>Ericaceae</taxon>
        <taxon>Ericoideae</taxon>
        <taxon>Rhodoreae</taxon>
        <taxon>Rhododendron</taxon>
    </lineage>
</organism>
<protein>
    <submittedName>
        <fullName evidence="1">Uncharacterized protein</fullName>
    </submittedName>
</protein>
<proteinExistence type="predicted"/>